<keyword evidence="1" id="KW-0812">Transmembrane</keyword>
<dbReference type="EMBL" id="CP021659">
    <property type="protein sequence ID" value="AWK13875.1"/>
    <property type="molecule type" value="Genomic_DNA"/>
</dbReference>
<proteinExistence type="predicted"/>
<dbReference type="RefSeq" id="WP_119797269.1">
    <property type="nucleotide sequence ID" value="NZ_CP021659.1"/>
</dbReference>
<reference evidence="2 3" key="1">
    <citation type="submission" date="2017-05" db="EMBL/GenBank/DDBJ databases">
        <title>Genome sequence of Candidatus Fukatsuia symbiotica and Candidatus Hamiltonella defensa from Acyrthosiphon pisum strain 5D.</title>
        <authorList>
            <person name="Patel V.A."/>
            <person name="Chevignon G."/>
            <person name="Russell J.A."/>
            <person name="Oliver K.M."/>
        </authorList>
    </citation>
    <scope>NUCLEOTIDE SEQUENCE [LARGE SCALE GENOMIC DNA]</scope>
    <source>
        <strain evidence="2 3">5D</strain>
    </source>
</reference>
<dbReference type="AlphaFoldDB" id="A0A2U8I6S6"/>
<keyword evidence="3" id="KW-1185">Reference proteome</keyword>
<dbReference type="Pfam" id="PF03245">
    <property type="entry name" value="Phage_lysis"/>
    <property type="match status" value="1"/>
</dbReference>
<accession>A0A2U8I6S6</accession>
<protein>
    <recommendedName>
        <fullName evidence="4">Lysis protein</fullName>
    </recommendedName>
</protein>
<evidence type="ECO:0000313" key="2">
    <source>
        <dbReference type="EMBL" id="AWK13875.1"/>
    </source>
</evidence>
<keyword evidence="1" id="KW-1133">Transmembrane helix</keyword>
<organism evidence="2 3">
    <name type="scientific">Candidatus Fukatsuia symbiotica</name>
    <dbReference type="NCBI Taxonomy" id="1878942"/>
    <lineage>
        <taxon>Bacteria</taxon>
        <taxon>Pseudomonadati</taxon>
        <taxon>Pseudomonadota</taxon>
        <taxon>Gammaproteobacteria</taxon>
        <taxon>Enterobacterales</taxon>
        <taxon>Yersiniaceae</taxon>
        <taxon>Candidatus Fukatsuia</taxon>
    </lineage>
</organism>
<dbReference type="GO" id="GO:0044659">
    <property type="term" value="P:viral release from host cell by cytolysis"/>
    <property type="evidence" value="ECO:0007669"/>
    <property type="project" value="InterPro"/>
</dbReference>
<dbReference type="KEGG" id="fsm:CCS41_04340"/>
<evidence type="ECO:0008006" key="4">
    <source>
        <dbReference type="Google" id="ProtNLM"/>
    </source>
</evidence>
<evidence type="ECO:0000313" key="3">
    <source>
        <dbReference type="Proteomes" id="UP000261875"/>
    </source>
</evidence>
<keyword evidence="1" id="KW-0472">Membrane</keyword>
<name>A0A2U8I6S6_9GAMM</name>
<dbReference type="OrthoDB" id="6877134at2"/>
<dbReference type="Proteomes" id="UP000261875">
    <property type="component" value="Chromosome"/>
</dbReference>
<gene>
    <name evidence="2" type="ORF">CCS41_04340</name>
</gene>
<dbReference type="InterPro" id="IPR004929">
    <property type="entry name" value="I-spanin"/>
</dbReference>
<sequence>MYGRLMILFITVLIGLLFYYHGRYLQQEKYYQGRMAEKDTTITTLNGELTTSRKNLIKLKKLQETVAATDKKYTEELAYAKANIDSLRVALAHGNKRLRLNASCDMSKTTTATGVDDAPRARLTDASQWDYLNLRTNIAIATTQIAGLQIYINNLCLAKSPPKN</sequence>
<feature type="transmembrane region" description="Helical" evidence="1">
    <location>
        <begin position="6"/>
        <end position="25"/>
    </location>
</feature>
<evidence type="ECO:0000256" key="1">
    <source>
        <dbReference type="SAM" id="Phobius"/>
    </source>
</evidence>